<dbReference type="GO" id="GO:0070971">
    <property type="term" value="C:endoplasmic reticulum exit site"/>
    <property type="evidence" value="ECO:0007669"/>
    <property type="project" value="TreeGrafter"/>
</dbReference>
<dbReference type="InterPro" id="IPR050550">
    <property type="entry name" value="SEC23_SEC24_subfamily"/>
</dbReference>
<dbReference type="InterPro" id="IPR036180">
    <property type="entry name" value="Gelsolin-like_dom_sf"/>
</dbReference>
<evidence type="ECO:0000256" key="1">
    <source>
        <dbReference type="SAM" id="MobiDB-lite"/>
    </source>
</evidence>
<evidence type="ECO:0000259" key="2">
    <source>
        <dbReference type="Pfam" id="PF00626"/>
    </source>
</evidence>
<dbReference type="GeneID" id="113994122"/>
<accession>A0A6J2HL99</accession>
<dbReference type="AlphaFoldDB" id="A0A6J2HL99"/>
<dbReference type="GO" id="GO:0030127">
    <property type="term" value="C:COPII vesicle coat"/>
    <property type="evidence" value="ECO:0007669"/>
    <property type="project" value="TreeGrafter"/>
</dbReference>
<dbReference type="GO" id="GO:0008270">
    <property type="term" value="F:zinc ion binding"/>
    <property type="evidence" value="ECO:0007669"/>
    <property type="project" value="TreeGrafter"/>
</dbReference>
<evidence type="ECO:0000313" key="3">
    <source>
        <dbReference type="Proteomes" id="UP000504627"/>
    </source>
</evidence>
<feature type="compositionally biased region" description="Low complexity" evidence="1">
    <location>
        <begin position="73"/>
        <end position="92"/>
    </location>
</feature>
<dbReference type="RefSeq" id="XP_027588619.1">
    <property type="nucleotide sequence ID" value="XM_027732818.1"/>
</dbReference>
<sequence length="273" mass="29402">MPACLSVSVCLSVRLSIQSVPPPQKGETPLVGPKQGASPVPGGLPLLPSPSQAPQHIQSQIPNPSDSDTTKTSKAPRNSPKNPKSSPFSPKARTSPPAGKEPPRCSKPFNCYFLLSTSSSVTASPSRVSLSPQHSLDLKSDAVPAAVRCSEERLSEGGAFLLANGLSMFLWLGASVSPELIQGLFNVPSFAHISTDATSLPDLDNPFSKKLKHILEQLQSQKPHTMKLIIVKQREQPEMLFRQFLVEDKSIYGGASYVDFLICIHKEISQLLS</sequence>
<dbReference type="SUPFAM" id="SSF82754">
    <property type="entry name" value="C-terminal, gelsolin-like domain of Sec23/24"/>
    <property type="match status" value="1"/>
</dbReference>
<proteinExistence type="predicted"/>
<dbReference type="GO" id="GO:0090110">
    <property type="term" value="P:COPII-coated vesicle cargo loading"/>
    <property type="evidence" value="ECO:0007669"/>
    <property type="project" value="TreeGrafter"/>
</dbReference>
<dbReference type="Gene3D" id="3.40.20.10">
    <property type="entry name" value="Severin"/>
    <property type="match status" value="1"/>
</dbReference>
<protein>
    <submittedName>
        <fullName evidence="4">Protein transport protein Sec24D-like</fullName>
    </submittedName>
</protein>
<dbReference type="Proteomes" id="UP000504627">
    <property type="component" value="Unplaced"/>
</dbReference>
<gene>
    <name evidence="4" type="primary">LOC113994122</name>
</gene>
<feature type="compositionally biased region" description="Low complexity" evidence="1">
    <location>
        <begin position="36"/>
        <end position="55"/>
    </location>
</feature>
<dbReference type="Pfam" id="PF00626">
    <property type="entry name" value="Gelsolin"/>
    <property type="match status" value="1"/>
</dbReference>
<dbReference type="InParanoid" id="A0A6J2HL99"/>
<dbReference type="GO" id="GO:0000149">
    <property type="term" value="F:SNARE binding"/>
    <property type="evidence" value="ECO:0007669"/>
    <property type="project" value="TreeGrafter"/>
</dbReference>
<keyword evidence="3" id="KW-1185">Reference proteome</keyword>
<feature type="region of interest" description="Disordered" evidence="1">
    <location>
        <begin position="18"/>
        <end position="103"/>
    </location>
</feature>
<dbReference type="InterPro" id="IPR007123">
    <property type="entry name" value="Gelsolin-like_dom"/>
</dbReference>
<name>A0A6J2HL99_9PASS</name>
<reference evidence="4" key="1">
    <citation type="submission" date="2025-08" db="UniProtKB">
        <authorList>
            <consortium name="RefSeq"/>
        </authorList>
    </citation>
    <scope>IDENTIFICATION</scope>
    <source>
        <tissue evidence="4">Muscle</tissue>
    </source>
</reference>
<dbReference type="PANTHER" id="PTHR13803">
    <property type="entry name" value="SEC24-RELATED PROTEIN"/>
    <property type="match status" value="1"/>
</dbReference>
<feature type="compositionally biased region" description="Polar residues" evidence="1">
    <location>
        <begin position="56"/>
        <end position="72"/>
    </location>
</feature>
<evidence type="ECO:0000313" key="4">
    <source>
        <dbReference type="RefSeq" id="XP_027588619.1"/>
    </source>
</evidence>
<dbReference type="PANTHER" id="PTHR13803:SF6">
    <property type="entry name" value="PROTEIN TRANSPORT PROTEIN SEC24D"/>
    <property type="match status" value="1"/>
</dbReference>
<organism evidence="3 4">
    <name type="scientific">Pipra filicauda</name>
    <name type="common">Wire-tailed manakin</name>
    <dbReference type="NCBI Taxonomy" id="649802"/>
    <lineage>
        <taxon>Eukaryota</taxon>
        <taxon>Metazoa</taxon>
        <taxon>Chordata</taxon>
        <taxon>Craniata</taxon>
        <taxon>Vertebrata</taxon>
        <taxon>Euteleostomi</taxon>
        <taxon>Archelosauria</taxon>
        <taxon>Archosauria</taxon>
        <taxon>Dinosauria</taxon>
        <taxon>Saurischia</taxon>
        <taxon>Theropoda</taxon>
        <taxon>Coelurosauria</taxon>
        <taxon>Aves</taxon>
        <taxon>Neognathae</taxon>
        <taxon>Neoaves</taxon>
        <taxon>Telluraves</taxon>
        <taxon>Australaves</taxon>
        <taxon>Passeriformes</taxon>
        <taxon>Pipridae</taxon>
        <taxon>Pipra</taxon>
    </lineage>
</organism>
<dbReference type="InterPro" id="IPR029006">
    <property type="entry name" value="ADF-H/Gelsolin-like_dom_sf"/>
</dbReference>
<feature type="domain" description="Gelsolin-like" evidence="2">
    <location>
        <begin position="143"/>
        <end position="214"/>
    </location>
</feature>